<reference evidence="1 2" key="1">
    <citation type="journal article" date="2023" name="Sci. Data">
        <title>Genome assembly of the Korean intertidal mud-creeper Batillaria attramentaria.</title>
        <authorList>
            <person name="Patra A.K."/>
            <person name="Ho P.T."/>
            <person name="Jun S."/>
            <person name="Lee S.J."/>
            <person name="Kim Y."/>
            <person name="Won Y.J."/>
        </authorList>
    </citation>
    <scope>NUCLEOTIDE SEQUENCE [LARGE SCALE GENOMIC DNA]</scope>
    <source>
        <strain evidence="1">Wonlab-2016</strain>
    </source>
</reference>
<dbReference type="EMBL" id="JACVVK020000029">
    <property type="protein sequence ID" value="KAK7501803.1"/>
    <property type="molecule type" value="Genomic_DNA"/>
</dbReference>
<dbReference type="AlphaFoldDB" id="A0ABD0LQR3"/>
<sequence>MEFWFVSLKPSKHGQTENTDVKHIGSLGQKQLFLFDMKSYRRWRLQQETHYSTDSDNVVITAQVCYYCLGFPCAGSCDELISGRFE</sequence>
<evidence type="ECO:0000313" key="2">
    <source>
        <dbReference type="Proteomes" id="UP001519460"/>
    </source>
</evidence>
<name>A0ABD0LQR3_9CAEN</name>
<protein>
    <submittedName>
        <fullName evidence="1">Uncharacterized protein</fullName>
    </submittedName>
</protein>
<gene>
    <name evidence="1" type="ORF">BaRGS_00006889</name>
</gene>
<proteinExistence type="predicted"/>
<evidence type="ECO:0000313" key="1">
    <source>
        <dbReference type="EMBL" id="KAK7501803.1"/>
    </source>
</evidence>
<comment type="caution">
    <text evidence="1">The sequence shown here is derived from an EMBL/GenBank/DDBJ whole genome shotgun (WGS) entry which is preliminary data.</text>
</comment>
<organism evidence="1 2">
    <name type="scientific">Batillaria attramentaria</name>
    <dbReference type="NCBI Taxonomy" id="370345"/>
    <lineage>
        <taxon>Eukaryota</taxon>
        <taxon>Metazoa</taxon>
        <taxon>Spiralia</taxon>
        <taxon>Lophotrochozoa</taxon>
        <taxon>Mollusca</taxon>
        <taxon>Gastropoda</taxon>
        <taxon>Caenogastropoda</taxon>
        <taxon>Sorbeoconcha</taxon>
        <taxon>Cerithioidea</taxon>
        <taxon>Batillariidae</taxon>
        <taxon>Batillaria</taxon>
    </lineage>
</organism>
<dbReference type="Proteomes" id="UP001519460">
    <property type="component" value="Unassembled WGS sequence"/>
</dbReference>
<accession>A0ABD0LQR3</accession>
<keyword evidence="2" id="KW-1185">Reference proteome</keyword>